<sequence>MSKMVDSTIKILTLISFLVLISQGYSQCSLSNLFIYQHPTGDQLKQFPEYHVDIINNCPNCVQKNVKINCPNFETVEYVDPSIFNVTDNVCLVNGGKPLLTNVNVTFNYAWSNSFRLTPNSSVISC</sequence>
<feature type="chain" id="PRO_5039481439" evidence="2">
    <location>
        <begin position="27"/>
        <end position="126"/>
    </location>
</feature>
<comment type="caution">
    <text evidence="3">The sequence shown here is derived from an EMBL/GenBank/DDBJ whole genome shotgun (WGS) entry which is preliminary data.</text>
</comment>
<keyword evidence="1 2" id="KW-0732">Signal</keyword>
<dbReference type="AlphaFoldDB" id="A0A9D4YJP6"/>
<evidence type="ECO:0000256" key="2">
    <source>
        <dbReference type="SAM" id="SignalP"/>
    </source>
</evidence>
<dbReference type="Proteomes" id="UP001058974">
    <property type="component" value="Chromosome 1"/>
</dbReference>
<dbReference type="Pfam" id="PF24068">
    <property type="entry name" value="TPD1_C"/>
    <property type="match status" value="1"/>
</dbReference>
<dbReference type="InterPro" id="IPR040361">
    <property type="entry name" value="TPD1"/>
</dbReference>
<evidence type="ECO:0000313" key="4">
    <source>
        <dbReference type="Proteomes" id="UP001058974"/>
    </source>
</evidence>
<protein>
    <submittedName>
        <fullName evidence="3">Uncharacterized protein</fullName>
    </submittedName>
</protein>
<dbReference type="EMBL" id="JAMSHJ010000001">
    <property type="protein sequence ID" value="KAI5440882.1"/>
    <property type="molecule type" value="Genomic_DNA"/>
</dbReference>
<dbReference type="Gramene" id="Psat01G0037100-T1">
    <property type="protein sequence ID" value="KAI5440882.1"/>
    <property type="gene ID" value="KIW84_010371"/>
</dbReference>
<dbReference type="PANTHER" id="PTHR33184">
    <property type="entry name" value="PROTEIN TAPETUM DETERMINANT 1-LIKE-RELATED"/>
    <property type="match status" value="1"/>
</dbReference>
<accession>A0A9D4YJP6</accession>
<feature type="signal peptide" evidence="2">
    <location>
        <begin position="1"/>
        <end position="26"/>
    </location>
</feature>
<proteinExistence type="predicted"/>
<organism evidence="3 4">
    <name type="scientific">Pisum sativum</name>
    <name type="common">Garden pea</name>
    <name type="synonym">Lathyrus oleraceus</name>
    <dbReference type="NCBI Taxonomy" id="3888"/>
    <lineage>
        <taxon>Eukaryota</taxon>
        <taxon>Viridiplantae</taxon>
        <taxon>Streptophyta</taxon>
        <taxon>Embryophyta</taxon>
        <taxon>Tracheophyta</taxon>
        <taxon>Spermatophyta</taxon>
        <taxon>Magnoliopsida</taxon>
        <taxon>eudicotyledons</taxon>
        <taxon>Gunneridae</taxon>
        <taxon>Pentapetalae</taxon>
        <taxon>rosids</taxon>
        <taxon>fabids</taxon>
        <taxon>Fabales</taxon>
        <taxon>Fabaceae</taxon>
        <taxon>Papilionoideae</taxon>
        <taxon>50 kb inversion clade</taxon>
        <taxon>NPAAA clade</taxon>
        <taxon>Hologalegina</taxon>
        <taxon>IRL clade</taxon>
        <taxon>Fabeae</taxon>
        <taxon>Lathyrus</taxon>
    </lineage>
</organism>
<name>A0A9D4YJP6_PEA</name>
<evidence type="ECO:0000256" key="1">
    <source>
        <dbReference type="ARBA" id="ARBA00022729"/>
    </source>
</evidence>
<keyword evidence="4" id="KW-1185">Reference proteome</keyword>
<reference evidence="3 4" key="1">
    <citation type="journal article" date="2022" name="Nat. Genet.">
        <title>Improved pea reference genome and pan-genome highlight genomic features and evolutionary characteristics.</title>
        <authorList>
            <person name="Yang T."/>
            <person name="Liu R."/>
            <person name="Luo Y."/>
            <person name="Hu S."/>
            <person name="Wang D."/>
            <person name="Wang C."/>
            <person name="Pandey M.K."/>
            <person name="Ge S."/>
            <person name="Xu Q."/>
            <person name="Li N."/>
            <person name="Li G."/>
            <person name="Huang Y."/>
            <person name="Saxena R.K."/>
            <person name="Ji Y."/>
            <person name="Li M."/>
            <person name="Yan X."/>
            <person name="He Y."/>
            <person name="Liu Y."/>
            <person name="Wang X."/>
            <person name="Xiang C."/>
            <person name="Varshney R.K."/>
            <person name="Ding H."/>
            <person name="Gao S."/>
            <person name="Zong X."/>
        </authorList>
    </citation>
    <scope>NUCLEOTIDE SEQUENCE [LARGE SCALE GENOMIC DNA]</scope>
    <source>
        <strain evidence="3 4">cv. Zhongwan 6</strain>
    </source>
</reference>
<dbReference type="Gramene" id="Psat1g016120.1">
    <property type="protein sequence ID" value="Psat1g016120.1.cds"/>
    <property type="gene ID" value="Psat1g016120"/>
</dbReference>
<dbReference type="PANTHER" id="PTHR33184:SF72">
    <property type="entry name" value="BETA-1,3-N-ACETYLGLUCOSAMINYLTRANSFERASE FAMILY PROTEIN"/>
    <property type="match status" value="1"/>
</dbReference>
<gene>
    <name evidence="3" type="ORF">KIW84_010371</name>
</gene>
<dbReference type="OrthoDB" id="603213at2759"/>
<evidence type="ECO:0000313" key="3">
    <source>
        <dbReference type="EMBL" id="KAI5440882.1"/>
    </source>
</evidence>
<dbReference type="GO" id="GO:0001709">
    <property type="term" value="P:cell fate determination"/>
    <property type="evidence" value="ECO:0007669"/>
    <property type="project" value="TreeGrafter"/>
</dbReference>